<feature type="repeat" description="TPR" evidence="3">
    <location>
        <begin position="226"/>
        <end position="259"/>
    </location>
</feature>
<dbReference type="PANTHER" id="PTHR44858:SF1">
    <property type="entry name" value="UDP-N-ACETYLGLUCOSAMINE--PEPTIDE N-ACETYLGLUCOSAMINYLTRANSFERASE SPINDLY-RELATED"/>
    <property type="match status" value="1"/>
</dbReference>
<dbReference type="InterPro" id="IPR050498">
    <property type="entry name" value="Ycf3"/>
</dbReference>
<reference evidence="4 5" key="1">
    <citation type="submission" date="2018-08" db="EMBL/GenBank/DDBJ databases">
        <title>Genomic Encyclopedia of Type Strains, Phase IV (KMG-IV): sequencing the most valuable type-strain genomes for metagenomic binning, comparative biology and taxonomic classification.</title>
        <authorList>
            <person name="Goeker M."/>
        </authorList>
    </citation>
    <scope>NUCLEOTIDE SEQUENCE [LARGE SCALE GENOMIC DNA]</scope>
    <source>
        <strain evidence="4 5">DSM 23923</strain>
    </source>
</reference>
<dbReference type="Proteomes" id="UP000256388">
    <property type="component" value="Unassembled WGS sequence"/>
</dbReference>
<dbReference type="SMART" id="SM00028">
    <property type="entry name" value="TPR"/>
    <property type="match status" value="7"/>
</dbReference>
<dbReference type="OrthoDB" id="151448at2"/>
<keyword evidence="1" id="KW-0677">Repeat</keyword>
<feature type="repeat" description="TPR" evidence="3">
    <location>
        <begin position="48"/>
        <end position="81"/>
    </location>
</feature>
<dbReference type="PANTHER" id="PTHR44858">
    <property type="entry name" value="TETRATRICOPEPTIDE REPEAT PROTEIN 6"/>
    <property type="match status" value="1"/>
</dbReference>
<comment type="caution">
    <text evidence="4">The sequence shown here is derived from an EMBL/GenBank/DDBJ whole genome shotgun (WGS) entry which is preliminary data.</text>
</comment>
<evidence type="ECO:0000313" key="5">
    <source>
        <dbReference type="Proteomes" id="UP000256388"/>
    </source>
</evidence>
<dbReference type="Pfam" id="PF13414">
    <property type="entry name" value="TPR_11"/>
    <property type="match status" value="1"/>
</dbReference>
<evidence type="ECO:0000256" key="1">
    <source>
        <dbReference type="ARBA" id="ARBA00022737"/>
    </source>
</evidence>
<sequence length="435" mass="47829">MRQQQRRNNPFKLILLLAIVGFLVYVNLTVEPLSSTLFLASPTPTISAETYLAQAENLASEGKYTQALAEYQKAIMADPQDPSLYLAAAKLNIYAGDYEQAIENASNAVLLNPSSSMGEALQGFAQGLQGDYLDAESSLNRAIELDSGNATAYAYLSIVLSQKVVNGNEVLGDLDQAIEASRNAQSIAPDALETHWARGNVLEITSNYEDAVAELEQAVALNENISELHIALGRNYRYLDENDKAVEEYTRANALNPSDSYPETLIARTYANIGEYGKAIQYAQQAVDDDPEDPYMYGNLGTMYKKNYQFPEAILMLKLAIRGGVTQDGFVVEGLPLSNSTRIVEYYYSYGLALMELGYCSDAVDIAQSILQSINDDEIATYNANYIIENCYQKMNDLQLLKLPTPTMIPTWTPQPSPTPTLAPTAEITATAQPY</sequence>
<organism evidence="4 5">
    <name type="scientific">Pelolinea submarina</name>
    <dbReference type="NCBI Taxonomy" id="913107"/>
    <lineage>
        <taxon>Bacteria</taxon>
        <taxon>Bacillati</taxon>
        <taxon>Chloroflexota</taxon>
        <taxon>Anaerolineae</taxon>
        <taxon>Anaerolineales</taxon>
        <taxon>Anaerolineaceae</taxon>
        <taxon>Pelolinea</taxon>
    </lineage>
</organism>
<evidence type="ECO:0000256" key="2">
    <source>
        <dbReference type="ARBA" id="ARBA00022803"/>
    </source>
</evidence>
<name>A0A3E0AF00_9CHLR</name>
<evidence type="ECO:0000256" key="3">
    <source>
        <dbReference type="PROSITE-ProRule" id="PRU00339"/>
    </source>
</evidence>
<dbReference type="PROSITE" id="PS50005">
    <property type="entry name" value="TPR"/>
    <property type="match status" value="4"/>
</dbReference>
<keyword evidence="5" id="KW-1185">Reference proteome</keyword>
<accession>A0A3E0AF00</accession>
<evidence type="ECO:0000313" key="4">
    <source>
        <dbReference type="EMBL" id="REG10256.1"/>
    </source>
</evidence>
<proteinExistence type="predicted"/>
<feature type="repeat" description="TPR" evidence="3">
    <location>
        <begin position="82"/>
        <end position="115"/>
    </location>
</feature>
<dbReference type="AlphaFoldDB" id="A0A3E0AF00"/>
<dbReference type="InterPro" id="IPR019734">
    <property type="entry name" value="TPR_rpt"/>
</dbReference>
<dbReference type="InterPro" id="IPR011990">
    <property type="entry name" value="TPR-like_helical_dom_sf"/>
</dbReference>
<dbReference type="RefSeq" id="WP_158675108.1">
    <property type="nucleotide sequence ID" value="NZ_AP018437.1"/>
</dbReference>
<gene>
    <name evidence="4" type="ORF">DFR64_0109</name>
</gene>
<feature type="repeat" description="TPR" evidence="3">
    <location>
        <begin position="260"/>
        <end position="293"/>
    </location>
</feature>
<protein>
    <submittedName>
        <fullName evidence="4">Tetratricopeptide repeat protein</fullName>
    </submittedName>
</protein>
<dbReference type="Pfam" id="PF13432">
    <property type="entry name" value="TPR_16"/>
    <property type="match status" value="1"/>
</dbReference>
<keyword evidence="2 3" id="KW-0802">TPR repeat</keyword>
<dbReference type="EMBL" id="QUMS01000001">
    <property type="protein sequence ID" value="REG10256.1"/>
    <property type="molecule type" value="Genomic_DNA"/>
</dbReference>
<dbReference type="SUPFAM" id="SSF48452">
    <property type="entry name" value="TPR-like"/>
    <property type="match status" value="1"/>
</dbReference>
<dbReference type="Gene3D" id="1.25.40.10">
    <property type="entry name" value="Tetratricopeptide repeat domain"/>
    <property type="match status" value="2"/>
</dbReference>